<keyword evidence="2" id="KW-1185">Reference proteome</keyword>
<feature type="non-terminal residue" evidence="1">
    <location>
        <position position="1"/>
    </location>
</feature>
<dbReference type="Proteomes" id="UP000479000">
    <property type="component" value="Unassembled WGS sequence"/>
</dbReference>
<gene>
    <name evidence="1" type="ORF">NTEN_LOCUS11544</name>
</gene>
<evidence type="ECO:0000313" key="1">
    <source>
        <dbReference type="EMBL" id="CAB0006067.1"/>
    </source>
</evidence>
<organism evidence="1 2">
    <name type="scientific">Nesidiocoris tenuis</name>
    <dbReference type="NCBI Taxonomy" id="355587"/>
    <lineage>
        <taxon>Eukaryota</taxon>
        <taxon>Metazoa</taxon>
        <taxon>Ecdysozoa</taxon>
        <taxon>Arthropoda</taxon>
        <taxon>Hexapoda</taxon>
        <taxon>Insecta</taxon>
        <taxon>Pterygota</taxon>
        <taxon>Neoptera</taxon>
        <taxon>Paraneoptera</taxon>
        <taxon>Hemiptera</taxon>
        <taxon>Heteroptera</taxon>
        <taxon>Panheteroptera</taxon>
        <taxon>Cimicomorpha</taxon>
        <taxon>Miridae</taxon>
        <taxon>Dicyphina</taxon>
        <taxon>Nesidiocoris</taxon>
    </lineage>
</organism>
<accession>A0A6H5GPX0</accession>
<dbReference type="AlphaFoldDB" id="A0A6H5GPX0"/>
<evidence type="ECO:0000313" key="2">
    <source>
        <dbReference type="Proteomes" id="UP000479000"/>
    </source>
</evidence>
<protein>
    <submittedName>
        <fullName evidence="1">Uncharacterized protein</fullName>
    </submittedName>
</protein>
<dbReference type="EMBL" id="CADCXU010017172">
    <property type="protein sequence ID" value="CAB0006067.1"/>
    <property type="molecule type" value="Genomic_DNA"/>
</dbReference>
<proteinExistence type="predicted"/>
<reference evidence="1 2" key="1">
    <citation type="submission" date="2020-02" db="EMBL/GenBank/DDBJ databases">
        <authorList>
            <person name="Ferguson B K."/>
        </authorList>
    </citation>
    <scope>NUCLEOTIDE SEQUENCE [LARGE SCALE GENOMIC DNA]</scope>
</reference>
<sequence length="73" mass="8377">VILPEDWQNKFWRARSSKKVSSPIRLDVGYLQVCNLATHLYHLSSWVRSGPGNIMNNTRISNCLRSPEPYGMS</sequence>
<name>A0A6H5GPX0_9HEMI</name>